<dbReference type="Ensembl" id="ENSGMOT00000075991.1">
    <property type="protein sequence ID" value="ENSGMOP00000033361.1"/>
    <property type="gene ID" value="ENSGMOG00000035522.1"/>
</dbReference>
<dbReference type="PROSITE" id="PS50950">
    <property type="entry name" value="ZF_THAP"/>
    <property type="match status" value="1"/>
</dbReference>
<dbReference type="OMA" id="YCSTHFI"/>
<name>A0A8C5AKF4_GADMO</name>
<keyword evidence="4 5" id="KW-0238">DNA-binding</keyword>
<accession>A0A8C5AKF4</accession>
<keyword evidence="3" id="KW-0862">Zinc</keyword>
<evidence type="ECO:0000313" key="8">
    <source>
        <dbReference type="Proteomes" id="UP000694546"/>
    </source>
</evidence>
<evidence type="ECO:0000259" key="6">
    <source>
        <dbReference type="PROSITE" id="PS50950"/>
    </source>
</evidence>
<protein>
    <recommendedName>
        <fullName evidence="6">THAP-type domain-containing protein</fullName>
    </recommendedName>
</protein>
<dbReference type="GeneTree" id="ENSGT01060000248802"/>
<dbReference type="SMART" id="SM00980">
    <property type="entry name" value="THAP"/>
    <property type="match status" value="1"/>
</dbReference>
<dbReference type="Pfam" id="PF05485">
    <property type="entry name" value="THAP"/>
    <property type="match status" value="1"/>
</dbReference>
<evidence type="ECO:0000256" key="4">
    <source>
        <dbReference type="ARBA" id="ARBA00023125"/>
    </source>
</evidence>
<sequence>MPAICCAVGCNNSRTRNPGLIFYSLPTEKSRRDKWLAAIRRDHWAPTSHSLLCSEHFVSGKISLQLRSS</sequence>
<evidence type="ECO:0000256" key="2">
    <source>
        <dbReference type="ARBA" id="ARBA00022771"/>
    </source>
</evidence>
<dbReference type="PANTHER" id="PTHR46927:SF3">
    <property type="entry name" value="THAP-TYPE DOMAIN-CONTAINING PROTEIN"/>
    <property type="match status" value="1"/>
</dbReference>
<dbReference type="GO" id="GO:0008270">
    <property type="term" value="F:zinc ion binding"/>
    <property type="evidence" value="ECO:0007669"/>
    <property type="project" value="UniProtKB-KW"/>
</dbReference>
<keyword evidence="8" id="KW-1185">Reference proteome</keyword>
<feature type="domain" description="THAP-type" evidence="6">
    <location>
        <begin position="1"/>
        <end position="69"/>
    </location>
</feature>
<reference evidence="7" key="1">
    <citation type="submission" date="2025-08" db="UniProtKB">
        <authorList>
            <consortium name="Ensembl"/>
        </authorList>
    </citation>
    <scope>IDENTIFICATION</scope>
</reference>
<evidence type="ECO:0000256" key="3">
    <source>
        <dbReference type="ARBA" id="ARBA00022833"/>
    </source>
</evidence>
<dbReference type="GO" id="GO:0003677">
    <property type="term" value="F:DNA binding"/>
    <property type="evidence" value="ECO:0007669"/>
    <property type="project" value="UniProtKB-UniRule"/>
</dbReference>
<organism evidence="7 8">
    <name type="scientific">Gadus morhua</name>
    <name type="common">Atlantic cod</name>
    <dbReference type="NCBI Taxonomy" id="8049"/>
    <lineage>
        <taxon>Eukaryota</taxon>
        <taxon>Metazoa</taxon>
        <taxon>Chordata</taxon>
        <taxon>Craniata</taxon>
        <taxon>Vertebrata</taxon>
        <taxon>Euteleostomi</taxon>
        <taxon>Actinopterygii</taxon>
        <taxon>Neopterygii</taxon>
        <taxon>Teleostei</taxon>
        <taxon>Neoteleostei</taxon>
        <taxon>Acanthomorphata</taxon>
        <taxon>Zeiogadaria</taxon>
        <taxon>Gadariae</taxon>
        <taxon>Gadiformes</taxon>
        <taxon>Gadoidei</taxon>
        <taxon>Gadidae</taxon>
        <taxon>Gadus</taxon>
    </lineage>
</organism>
<dbReference type="Proteomes" id="UP000694546">
    <property type="component" value="Chromosome 2"/>
</dbReference>
<dbReference type="InterPro" id="IPR006612">
    <property type="entry name" value="THAP_Znf"/>
</dbReference>
<keyword evidence="2 5" id="KW-0863">Zinc-finger</keyword>
<dbReference type="InterPro" id="IPR052224">
    <property type="entry name" value="THAP_domain_protein"/>
</dbReference>
<proteinExistence type="predicted"/>
<evidence type="ECO:0000313" key="7">
    <source>
        <dbReference type="Ensembl" id="ENSGMOP00000033361.1"/>
    </source>
</evidence>
<evidence type="ECO:0000256" key="1">
    <source>
        <dbReference type="ARBA" id="ARBA00022723"/>
    </source>
</evidence>
<dbReference type="PANTHER" id="PTHR46927">
    <property type="entry name" value="AGAP005574-PA"/>
    <property type="match status" value="1"/>
</dbReference>
<evidence type="ECO:0000256" key="5">
    <source>
        <dbReference type="PROSITE-ProRule" id="PRU00309"/>
    </source>
</evidence>
<dbReference type="SUPFAM" id="SSF57716">
    <property type="entry name" value="Glucocorticoid receptor-like (DNA-binding domain)"/>
    <property type="match status" value="1"/>
</dbReference>
<dbReference type="AlphaFoldDB" id="A0A8C5AKF4"/>
<reference evidence="7" key="2">
    <citation type="submission" date="2025-09" db="UniProtKB">
        <authorList>
            <consortium name="Ensembl"/>
        </authorList>
    </citation>
    <scope>IDENTIFICATION</scope>
</reference>
<keyword evidence="1" id="KW-0479">Metal-binding</keyword>